<dbReference type="EMBL" id="RBNJ01010021">
    <property type="protein sequence ID" value="RUS26627.1"/>
    <property type="molecule type" value="Genomic_DNA"/>
</dbReference>
<dbReference type="PANTHER" id="PTHR23111:SF40">
    <property type="entry name" value="RNA-BINDING PROTEIN INVOLVED IN HETEROCHROMATIN ASSEMBLY-RELATED"/>
    <property type="match status" value="1"/>
</dbReference>
<evidence type="ECO:0000313" key="9">
    <source>
        <dbReference type="Proteomes" id="UP000274822"/>
    </source>
</evidence>
<evidence type="ECO:0000313" key="8">
    <source>
        <dbReference type="EMBL" id="RUS26627.1"/>
    </source>
</evidence>
<gene>
    <name evidence="8" type="ORF">BC938DRAFT_470507</name>
</gene>
<keyword evidence="2 5" id="KW-0863">Zinc-finger</keyword>
<dbReference type="Gene3D" id="3.30.70.330">
    <property type="match status" value="1"/>
</dbReference>
<dbReference type="SMART" id="SM00547">
    <property type="entry name" value="ZnF_RBZ"/>
    <property type="match status" value="4"/>
</dbReference>
<evidence type="ECO:0000259" key="6">
    <source>
        <dbReference type="PROSITE" id="PS50102"/>
    </source>
</evidence>
<dbReference type="SMART" id="SM00360">
    <property type="entry name" value="RRM"/>
    <property type="match status" value="1"/>
</dbReference>
<keyword evidence="1" id="KW-0479">Metal-binding</keyword>
<evidence type="ECO:0000256" key="3">
    <source>
        <dbReference type="ARBA" id="ARBA00022833"/>
    </source>
</evidence>
<dbReference type="SUPFAM" id="SSF90209">
    <property type="entry name" value="Ran binding protein zinc finger-like"/>
    <property type="match status" value="4"/>
</dbReference>
<sequence length="600" mass="66364">MAEANGARIPGNLIPYDRLIVLDFEATCDENQTNPAAVQVTKVRLSAWWRKGAVIRRERRDHVCGVFRCSQPSLPSSSFYSINVILSRSTNATVSPLPPKPSTTPPFFFSEFSFVILDASTLEPIHKEQHYVKPERTPLTPFCTQLTGITWDKLEPAGNLRDAIRALDRYVETEINAKGKTFCFVTHGAWDLRIQLPREARDKAIELPQYMAYCRMFDLKQEYQRWQVYHSEVNLRSVSLGEMCETFNLQIVGPQHSGLNDSLTMVNIIRYFVGFGHSDVFVHPIDTNADLQQFKKEQSKVVHLAGLPFEVTQGELEAWFSAAGLRPTTLWMIRTSDHSKPSGSGFVIFGSHDDAMRALQLNGRSLGERSIEVSPSSDRVIEAAGSILAGFPQLQTKSRLRPGDWVCANCSFHNFASRRQCFKCNAEATNAPPQSTPPNFTHGDWMCPNPSCNFHNYASRNQCLKCGNYKPGGGGGMGYQQGSQPFRPGDWICANPSCRFQNFASRTACMRCGAGNPQAQQYGPMGGYGMGGGDGGYGGPPAGTINPVSAPFRAGDWYCPGCNSHNFASRFQCLRCGISKPPQAGGGYSQQPAANMKREC</sequence>
<organism evidence="8 9">
    <name type="scientific">Jimgerdemannia flammicorona</name>
    <dbReference type="NCBI Taxonomy" id="994334"/>
    <lineage>
        <taxon>Eukaryota</taxon>
        <taxon>Fungi</taxon>
        <taxon>Fungi incertae sedis</taxon>
        <taxon>Mucoromycota</taxon>
        <taxon>Mucoromycotina</taxon>
        <taxon>Endogonomycetes</taxon>
        <taxon>Endogonales</taxon>
        <taxon>Endogonaceae</taxon>
        <taxon>Jimgerdemannia</taxon>
    </lineage>
</organism>
<dbReference type="InterPro" id="IPR000504">
    <property type="entry name" value="RRM_dom"/>
</dbReference>
<dbReference type="GO" id="GO:0000175">
    <property type="term" value="F:3'-5'-RNA exonuclease activity"/>
    <property type="evidence" value="ECO:0007669"/>
    <property type="project" value="InterPro"/>
</dbReference>
<feature type="domain" description="RanBP2-type" evidence="7">
    <location>
        <begin position="401"/>
        <end position="430"/>
    </location>
</feature>
<dbReference type="PROSITE" id="PS50102">
    <property type="entry name" value="RRM"/>
    <property type="match status" value="1"/>
</dbReference>
<protein>
    <submittedName>
        <fullName evidence="8">Uncharacterized protein</fullName>
    </submittedName>
</protein>
<dbReference type="CDD" id="cd06133">
    <property type="entry name" value="ERI-1_3'hExo_like"/>
    <property type="match status" value="1"/>
</dbReference>
<keyword evidence="4" id="KW-0694">RNA-binding</keyword>
<reference evidence="8 9" key="1">
    <citation type="journal article" date="2018" name="New Phytol.">
        <title>Phylogenomics of Endogonaceae and evolution of mycorrhizas within Mucoromycota.</title>
        <authorList>
            <person name="Chang Y."/>
            <person name="Desiro A."/>
            <person name="Na H."/>
            <person name="Sandor L."/>
            <person name="Lipzen A."/>
            <person name="Clum A."/>
            <person name="Barry K."/>
            <person name="Grigoriev I.V."/>
            <person name="Martin F.M."/>
            <person name="Stajich J.E."/>
            <person name="Smith M.E."/>
            <person name="Bonito G."/>
            <person name="Spatafora J.W."/>
        </authorList>
    </citation>
    <scope>NUCLEOTIDE SEQUENCE [LARGE SCALE GENOMIC DNA]</scope>
    <source>
        <strain evidence="8 9">AD002</strain>
    </source>
</reference>
<dbReference type="Gene3D" id="3.30.420.10">
    <property type="entry name" value="Ribonuclease H-like superfamily/Ribonuclease H"/>
    <property type="match status" value="1"/>
</dbReference>
<feature type="non-terminal residue" evidence="8">
    <location>
        <position position="600"/>
    </location>
</feature>
<dbReference type="SUPFAM" id="SSF53098">
    <property type="entry name" value="Ribonuclease H-like"/>
    <property type="match status" value="1"/>
</dbReference>
<name>A0A433QA13_9FUNG</name>
<dbReference type="PANTHER" id="PTHR23111">
    <property type="entry name" value="ZINC FINGER PROTEIN"/>
    <property type="match status" value="1"/>
</dbReference>
<feature type="domain" description="RanBP2-type" evidence="7">
    <location>
        <begin position="553"/>
        <end position="582"/>
    </location>
</feature>
<comment type="caution">
    <text evidence="8">The sequence shown here is derived from an EMBL/GenBank/DDBJ whole genome shotgun (WGS) entry which is preliminary data.</text>
</comment>
<dbReference type="SMART" id="SM00479">
    <property type="entry name" value="EXOIII"/>
    <property type="match status" value="1"/>
</dbReference>
<dbReference type="Pfam" id="PF00641">
    <property type="entry name" value="Zn_ribbon_RanBP"/>
    <property type="match status" value="4"/>
</dbReference>
<dbReference type="InterPro" id="IPR013520">
    <property type="entry name" value="Ribonucl_H"/>
</dbReference>
<dbReference type="PROSITE" id="PS50199">
    <property type="entry name" value="ZF_RANBP2_2"/>
    <property type="match status" value="4"/>
</dbReference>
<dbReference type="GO" id="GO:0003729">
    <property type="term" value="F:mRNA binding"/>
    <property type="evidence" value="ECO:0007669"/>
    <property type="project" value="TreeGrafter"/>
</dbReference>
<dbReference type="SUPFAM" id="SSF54928">
    <property type="entry name" value="RNA-binding domain, RBD"/>
    <property type="match status" value="1"/>
</dbReference>
<dbReference type="Pfam" id="PF00076">
    <property type="entry name" value="RRM_1"/>
    <property type="match status" value="1"/>
</dbReference>
<dbReference type="InterPro" id="IPR012337">
    <property type="entry name" value="RNaseH-like_sf"/>
</dbReference>
<feature type="domain" description="RRM" evidence="6">
    <location>
        <begin position="300"/>
        <end position="378"/>
    </location>
</feature>
<evidence type="ECO:0000259" key="7">
    <source>
        <dbReference type="PROSITE" id="PS50199"/>
    </source>
</evidence>
<evidence type="ECO:0000256" key="1">
    <source>
        <dbReference type="ARBA" id="ARBA00022723"/>
    </source>
</evidence>
<evidence type="ECO:0000256" key="2">
    <source>
        <dbReference type="ARBA" id="ARBA00022771"/>
    </source>
</evidence>
<evidence type="ECO:0000256" key="4">
    <source>
        <dbReference type="PROSITE-ProRule" id="PRU00176"/>
    </source>
</evidence>
<dbReference type="Gene3D" id="4.10.1060.10">
    <property type="entry name" value="Zinc finger, RanBP2-type"/>
    <property type="match status" value="4"/>
</dbReference>
<keyword evidence="3" id="KW-0862">Zinc</keyword>
<dbReference type="InterPro" id="IPR012677">
    <property type="entry name" value="Nucleotide-bd_a/b_plait_sf"/>
</dbReference>
<dbReference type="Proteomes" id="UP000274822">
    <property type="component" value="Unassembled WGS sequence"/>
</dbReference>
<dbReference type="InterPro" id="IPR036443">
    <property type="entry name" value="Znf_RanBP2_sf"/>
</dbReference>
<proteinExistence type="predicted"/>
<dbReference type="PROSITE" id="PS01358">
    <property type="entry name" value="ZF_RANBP2_1"/>
    <property type="match status" value="4"/>
</dbReference>
<dbReference type="Pfam" id="PF00929">
    <property type="entry name" value="RNase_T"/>
    <property type="match status" value="1"/>
</dbReference>
<keyword evidence="9" id="KW-1185">Reference proteome</keyword>
<dbReference type="InterPro" id="IPR047201">
    <property type="entry name" value="ERI-1_3'hExo-like"/>
</dbReference>
<dbReference type="InterPro" id="IPR035979">
    <property type="entry name" value="RBD_domain_sf"/>
</dbReference>
<feature type="domain" description="RanBP2-type" evidence="7">
    <location>
        <begin position="441"/>
        <end position="472"/>
    </location>
</feature>
<evidence type="ECO:0000256" key="5">
    <source>
        <dbReference type="PROSITE-ProRule" id="PRU00322"/>
    </source>
</evidence>
<dbReference type="GO" id="GO:0008270">
    <property type="term" value="F:zinc ion binding"/>
    <property type="evidence" value="ECO:0007669"/>
    <property type="project" value="UniProtKB-KW"/>
</dbReference>
<dbReference type="InterPro" id="IPR036397">
    <property type="entry name" value="RNaseH_sf"/>
</dbReference>
<dbReference type="InterPro" id="IPR001876">
    <property type="entry name" value="Znf_RanBP2"/>
</dbReference>
<feature type="domain" description="RanBP2-type" evidence="7">
    <location>
        <begin position="487"/>
        <end position="518"/>
    </location>
</feature>
<dbReference type="AlphaFoldDB" id="A0A433QA13"/>
<accession>A0A433QA13</accession>